<keyword evidence="1" id="KW-0805">Transcription regulation</keyword>
<gene>
    <name evidence="5" type="ORF">F6B93_04155</name>
</gene>
<dbReference type="Proteomes" id="UP000682202">
    <property type="component" value="Chromosome"/>
</dbReference>
<dbReference type="InterPro" id="IPR036388">
    <property type="entry name" value="WH-like_DNA-bd_sf"/>
</dbReference>
<dbReference type="Gene3D" id="3.30.1050.10">
    <property type="entry name" value="SCP2 sterol-binding domain"/>
    <property type="match status" value="1"/>
</dbReference>
<dbReference type="GO" id="GO:0003677">
    <property type="term" value="F:DNA binding"/>
    <property type="evidence" value="ECO:0007669"/>
    <property type="project" value="UniProtKB-KW"/>
</dbReference>
<keyword evidence="6" id="KW-1185">Reference proteome</keyword>
<evidence type="ECO:0000256" key="2">
    <source>
        <dbReference type="ARBA" id="ARBA00023125"/>
    </source>
</evidence>
<dbReference type="AlphaFoldDB" id="A0A975PVQ0"/>
<reference evidence="5" key="1">
    <citation type="submission" date="2019-12" db="EMBL/GenBank/DDBJ databases">
        <title>Mycobacterium spongiae sp. nov.</title>
        <authorList>
            <person name="Stinear T."/>
        </authorList>
    </citation>
    <scope>NUCLEOTIDE SEQUENCE</scope>
    <source>
        <strain evidence="5">FSD4b-SM</strain>
    </source>
</reference>
<dbReference type="InterPro" id="IPR036390">
    <property type="entry name" value="WH_DNA-bd_sf"/>
</dbReference>
<dbReference type="PANTHER" id="PTHR33204">
    <property type="entry name" value="TRANSCRIPTIONAL REGULATOR, MARR FAMILY"/>
    <property type="match status" value="1"/>
</dbReference>
<dbReference type="InterPro" id="IPR036527">
    <property type="entry name" value="SCP2_sterol-bd_dom_sf"/>
</dbReference>
<dbReference type="SUPFAM" id="SSF46785">
    <property type="entry name" value="Winged helix' DNA-binding domain"/>
    <property type="match status" value="1"/>
</dbReference>
<dbReference type="EMBL" id="CP046600">
    <property type="protein sequence ID" value="QUR66386.1"/>
    <property type="molecule type" value="Genomic_DNA"/>
</dbReference>
<name>A0A975PVQ0_9MYCO</name>
<dbReference type="KEGG" id="mspg:F6B93_04155"/>
<proteinExistence type="predicted"/>
<accession>A0A975PVQ0</accession>
<keyword evidence="2" id="KW-0238">DNA-binding</keyword>
<evidence type="ECO:0000256" key="1">
    <source>
        <dbReference type="ARBA" id="ARBA00023015"/>
    </source>
</evidence>
<protein>
    <recommendedName>
        <fullName evidence="4">HTH hxlR-type domain-containing protein</fullName>
    </recommendedName>
</protein>
<evidence type="ECO:0000313" key="6">
    <source>
        <dbReference type="Proteomes" id="UP000682202"/>
    </source>
</evidence>
<evidence type="ECO:0000313" key="5">
    <source>
        <dbReference type="EMBL" id="QUR66386.1"/>
    </source>
</evidence>
<dbReference type="Pfam" id="PF02036">
    <property type="entry name" value="SCP2"/>
    <property type="match status" value="1"/>
</dbReference>
<feature type="domain" description="HTH hxlR-type" evidence="4">
    <location>
        <begin position="11"/>
        <end position="109"/>
    </location>
</feature>
<evidence type="ECO:0000256" key="3">
    <source>
        <dbReference type="ARBA" id="ARBA00023163"/>
    </source>
</evidence>
<dbReference type="Pfam" id="PF01638">
    <property type="entry name" value="HxlR"/>
    <property type="match status" value="1"/>
</dbReference>
<dbReference type="Gene3D" id="1.10.10.10">
    <property type="entry name" value="Winged helix-like DNA-binding domain superfamily/Winged helix DNA-binding domain"/>
    <property type="match status" value="1"/>
</dbReference>
<dbReference type="SUPFAM" id="SSF55718">
    <property type="entry name" value="SCP-like"/>
    <property type="match status" value="1"/>
</dbReference>
<dbReference type="PANTHER" id="PTHR33204:SF18">
    <property type="entry name" value="TRANSCRIPTIONAL REGULATORY PROTEIN"/>
    <property type="match status" value="1"/>
</dbReference>
<dbReference type="RefSeq" id="WP_211697870.1">
    <property type="nucleotide sequence ID" value="NZ_CP046600.1"/>
</dbReference>
<dbReference type="PROSITE" id="PS51118">
    <property type="entry name" value="HTH_HXLR"/>
    <property type="match status" value="1"/>
</dbReference>
<evidence type="ECO:0000259" key="4">
    <source>
        <dbReference type="PROSITE" id="PS51118"/>
    </source>
</evidence>
<sequence length="222" mass="24012">MSGQRTYRQNCGLARALDVLGERWTILVVRELCMGPRRYKDLLEALPGIGTNMLAARLKTLESSKVIRSVVLPQPASTRAYELTDLGAKLRPILGQLGVWGFQLDVPIDDDAESRASWLMQAMLATADPAEAAALDAIVEVRAGTELMWIKADSGGVDLRCGTAGVGPDLVIDTDLPTFIALAFGGLSPTQAVKNGALRVGGNRKLLSKFFHAFRIRRPSSH</sequence>
<dbReference type="InterPro" id="IPR003033">
    <property type="entry name" value="SCP2_sterol-bd_dom"/>
</dbReference>
<organism evidence="5 6">
    <name type="scientific">Mycobacterium spongiae</name>
    <dbReference type="NCBI Taxonomy" id="886343"/>
    <lineage>
        <taxon>Bacteria</taxon>
        <taxon>Bacillati</taxon>
        <taxon>Actinomycetota</taxon>
        <taxon>Actinomycetes</taxon>
        <taxon>Mycobacteriales</taxon>
        <taxon>Mycobacteriaceae</taxon>
        <taxon>Mycobacterium</taxon>
    </lineage>
</organism>
<dbReference type="InterPro" id="IPR002577">
    <property type="entry name" value="HTH_HxlR"/>
</dbReference>
<keyword evidence="3" id="KW-0804">Transcription</keyword>